<dbReference type="RefSeq" id="WP_006695806.1">
    <property type="nucleotide sequence ID" value="NZ_JH376857.1"/>
</dbReference>
<feature type="transmembrane region" description="Helical" evidence="9">
    <location>
        <begin position="203"/>
        <end position="222"/>
    </location>
</feature>
<feature type="transmembrane region" description="Helical" evidence="9">
    <location>
        <begin position="328"/>
        <end position="352"/>
    </location>
</feature>
<evidence type="ECO:0000256" key="8">
    <source>
        <dbReference type="ARBA" id="ARBA00023136"/>
    </source>
</evidence>
<feature type="transmembrane region" description="Helical" evidence="9">
    <location>
        <begin position="85"/>
        <end position="107"/>
    </location>
</feature>
<evidence type="ECO:0000256" key="9">
    <source>
        <dbReference type="RuleBase" id="RU362122"/>
    </source>
</evidence>
<evidence type="ECO:0000313" key="11">
    <source>
        <dbReference type="Proteomes" id="UP000003175"/>
    </source>
</evidence>
<proteinExistence type="inferred from homology"/>
<feature type="transmembrane region" description="Helical" evidence="9">
    <location>
        <begin position="16"/>
        <end position="35"/>
    </location>
</feature>
<feature type="transmembrane region" description="Helical" evidence="9">
    <location>
        <begin position="47"/>
        <end position="73"/>
    </location>
</feature>
<dbReference type="Proteomes" id="UP000003175">
    <property type="component" value="Unassembled WGS sequence"/>
</dbReference>
<comment type="subcellular location">
    <subcellularLocation>
        <location evidence="1 9">Cell membrane</location>
        <topology evidence="1 9">Multi-pass membrane protein</topology>
    </subcellularLocation>
</comment>
<gene>
    <name evidence="10" type="ORF">HMPREF9432_00275</name>
</gene>
<evidence type="ECO:0000256" key="1">
    <source>
        <dbReference type="ARBA" id="ARBA00004651"/>
    </source>
</evidence>
<feature type="transmembrane region" description="Helical" evidence="9">
    <location>
        <begin position="358"/>
        <end position="375"/>
    </location>
</feature>
<feature type="transmembrane region" description="Helical" evidence="9">
    <location>
        <begin position="382"/>
        <end position="401"/>
    </location>
</feature>
<reference evidence="10 11" key="1">
    <citation type="submission" date="2011-08" db="EMBL/GenBank/DDBJ databases">
        <title>The Genome Sequence of Selenomonas noxia F0398.</title>
        <authorList>
            <consortium name="The Broad Institute Genome Sequencing Platform"/>
            <person name="Earl A."/>
            <person name="Ward D."/>
            <person name="Feldgarden M."/>
            <person name="Gevers D."/>
            <person name="Izard J."/>
            <person name="Ganesan A."/>
            <person name="Blanton J.M."/>
            <person name="Baranova O.V."/>
            <person name="Tanner A.C."/>
            <person name="Dewhirst F.E."/>
            <person name="Young S.K."/>
            <person name="Zeng Q."/>
            <person name="Gargeya S."/>
            <person name="Fitzgerald M."/>
            <person name="Haas B."/>
            <person name="Abouelleil A."/>
            <person name="Alvarado L."/>
            <person name="Arachchi H.M."/>
            <person name="Berlin A."/>
            <person name="Brown A."/>
            <person name="Chapman S.B."/>
            <person name="Chen Z."/>
            <person name="Dunbar C."/>
            <person name="Freedman E."/>
            <person name="Gearin G."/>
            <person name="Gellesch M."/>
            <person name="Goldberg J."/>
            <person name="Griggs A."/>
            <person name="Gujja S."/>
            <person name="Heiman D."/>
            <person name="Howarth C."/>
            <person name="Larson L."/>
            <person name="Lui A."/>
            <person name="MacDonald P.J.P."/>
            <person name="Montmayeur A."/>
            <person name="Murphy C."/>
            <person name="Neiman D."/>
            <person name="Pearson M."/>
            <person name="Priest M."/>
            <person name="Roberts A."/>
            <person name="Saif S."/>
            <person name="Shea T."/>
            <person name="Shenoy N."/>
            <person name="Sisk P."/>
            <person name="Stolte C."/>
            <person name="Sykes S."/>
            <person name="Wortman J."/>
            <person name="Nusbaum C."/>
            <person name="Birren B."/>
        </authorList>
    </citation>
    <scope>NUCLEOTIDE SEQUENCE [LARGE SCALE GENOMIC DNA]</scope>
    <source>
        <strain evidence="10 11">F0398</strain>
    </source>
</reference>
<accession>A0ABN0DS75</accession>
<keyword evidence="4" id="KW-1003">Cell membrane</keyword>
<dbReference type="NCBIfam" id="TIGR00796">
    <property type="entry name" value="livcs"/>
    <property type="match status" value="1"/>
</dbReference>
<feature type="transmembrane region" description="Helical" evidence="9">
    <location>
        <begin position="290"/>
        <end position="316"/>
    </location>
</feature>
<dbReference type="EMBL" id="ADGH01000003">
    <property type="protein sequence ID" value="EHG25774.1"/>
    <property type="molecule type" value="Genomic_DNA"/>
</dbReference>
<organism evidence="10 11">
    <name type="scientific">Selenomonas noxia F0398</name>
    <dbReference type="NCBI Taxonomy" id="702437"/>
    <lineage>
        <taxon>Bacteria</taxon>
        <taxon>Bacillati</taxon>
        <taxon>Bacillota</taxon>
        <taxon>Negativicutes</taxon>
        <taxon>Selenomonadales</taxon>
        <taxon>Selenomonadaceae</taxon>
        <taxon>Selenomonas</taxon>
    </lineage>
</organism>
<keyword evidence="11" id="KW-1185">Reference proteome</keyword>
<feature type="transmembrane region" description="Helical" evidence="9">
    <location>
        <begin position="234"/>
        <end position="258"/>
    </location>
</feature>
<evidence type="ECO:0000256" key="4">
    <source>
        <dbReference type="ARBA" id="ARBA00022475"/>
    </source>
</evidence>
<keyword evidence="7 9" id="KW-1133">Transmembrane helix</keyword>
<dbReference type="PANTHER" id="PTHR30588:SF0">
    <property type="entry name" value="BRANCHED-CHAIN AMINO ACID PERMEASE BRNQ"/>
    <property type="match status" value="1"/>
</dbReference>
<feature type="transmembrane region" description="Helical" evidence="9">
    <location>
        <begin position="421"/>
        <end position="442"/>
    </location>
</feature>
<comment type="function">
    <text evidence="9">Component of the transport system for branched-chain amino acids.</text>
</comment>
<dbReference type="PANTHER" id="PTHR30588">
    <property type="entry name" value="BRANCHED-CHAIN AMINO ACID TRANSPORT SYSTEM 2 CARRIER PROTEIN"/>
    <property type="match status" value="1"/>
</dbReference>
<dbReference type="Pfam" id="PF05525">
    <property type="entry name" value="Branch_AA_trans"/>
    <property type="match status" value="1"/>
</dbReference>
<feature type="transmembrane region" description="Helical" evidence="9">
    <location>
        <begin position="127"/>
        <end position="147"/>
    </location>
</feature>
<name>A0ABN0DS75_9FIRM</name>
<keyword evidence="5 9" id="KW-0812">Transmembrane</keyword>
<dbReference type="InterPro" id="IPR004685">
    <property type="entry name" value="Brnchd-chn_aa_trnsp_Livcs"/>
</dbReference>
<evidence type="ECO:0000256" key="7">
    <source>
        <dbReference type="ARBA" id="ARBA00022989"/>
    </source>
</evidence>
<evidence type="ECO:0000256" key="3">
    <source>
        <dbReference type="ARBA" id="ARBA00022448"/>
    </source>
</evidence>
<comment type="similarity">
    <text evidence="2 9">Belongs to the branched chain amino acid transporter family.</text>
</comment>
<keyword evidence="8 9" id="KW-0472">Membrane</keyword>
<sequence length="454" mass="47937">MTVEGLTINSLKKKDLLTLGFMMFSIYFGAGNLIFPPALGQAAGDHTLHAMLGFMTTGIGLPLLGITAIALAGGEYVPLLHAKTWPRFATVLLVILYLIIGPLFAMPRTGAVSFEIGIRPFLSADNLALGQIIYTAIFFASSYYLALNPNKIIDRVGRMLTPALLIVLLILFVQAFHAPLGAILPATGAYIDAPFAQGFQDGYQTMDLLASIAIGALVANAVRMRGITDSRAVGAACLVSGLITVMLMAAVYGSLAYIGATSTSVLGQAENGGQILSAAVGIFFGSAGNLLLAVIIGLACLTTCCGITSSAAMFFNKLLKGRVSYERLLLFSIMFSFAASNVGLTQIIALAIPFLVTIYPLIIVFVILSLFDRFIGWRKSIYQGAMALTLVFSLIDGLHAAGLSSEPVHALLVAYIPFYNIMMGWVCPAVIGALVGLAVSFFQTAPAAAKESHV</sequence>
<evidence type="ECO:0000256" key="5">
    <source>
        <dbReference type="ARBA" id="ARBA00022692"/>
    </source>
</evidence>
<evidence type="ECO:0000256" key="2">
    <source>
        <dbReference type="ARBA" id="ARBA00008540"/>
    </source>
</evidence>
<feature type="transmembrane region" description="Helical" evidence="9">
    <location>
        <begin position="159"/>
        <end position="183"/>
    </location>
</feature>
<evidence type="ECO:0000256" key="6">
    <source>
        <dbReference type="ARBA" id="ARBA00022970"/>
    </source>
</evidence>
<protein>
    <recommendedName>
        <fullName evidence="9">Branched-chain amino acid transport system carrier protein</fullName>
    </recommendedName>
</protein>
<keyword evidence="3 9" id="KW-0813">Transport</keyword>
<keyword evidence="6 9" id="KW-0029">Amino-acid transport</keyword>
<evidence type="ECO:0000313" key="10">
    <source>
        <dbReference type="EMBL" id="EHG25774.1"/>
    </source>
</evidence>
<comment type="caution">
    <text evidence="10">The sequence shown here is derived from an EMBL/GenBank/DDBJ whole genome shotgun (WGS) entry which is preliminary data.</text>
</comment>